<keyword evidence="2" id="KW-1185">Reference proteome</keyword>
<organism evidence="1 2">
    <name type="scientific">Persea americana</name>
    <name type="common">Avocado</name>
    <dbReference type="NCBI Taxonomy" id="3435"/>
    <lineage>
        <taxon>Eukaryota</taxon>
        <taxon>Viridiplantae</taxon>
        <taxon>Streptophyta</taxon>
        <taxon>Embryophyta</taxon>
        <taxon>Tracheophyta</taxon>
        <taxon>Spermatophyta</taxon>
        <taxon>Magnoliopsida</taxon>
        <taxon>Magnoliidae</taxon>
        <taxon>Laurales</taxon>
        <taxon>Lauraceae</taxon>
        <taxon>Persea</taxon>
    </lineage>
</organism>
<dbReference type="EMBL" id="CM056815">
    <property type="protein sequence ID" value="KAJ8629923.1"/>
    <property type="molecule type" value="Genomic_DNA"/>
</dbReference>
<sequence length="388" mass="43113">MTDLSCWKLIESYGVIETSKILFITGENGLKRFFSEYYLFSDHLMAPAAATDNIEPRGALKRAHGHANLVQEVFFGNVLSANLGQAALGVGIPNSVVCTTINKVCSSGMKAQSIQLGINDVVVAGGMESMCNAPKYLAETRKGSRLGHDMVIDGMLKDGLWDVYNDYAMGMCAELCADQHTITRGAAPDSDFNVYISANPWKSWHFSIDSLSYEASRSQPLALVDIPEVEEIPDEFPFQIQDNPGEQTISLIRQYNGETIKVEVHMPDLVTGDDNNVSVSKIHGPTLEFNCTAYADKVAIDSLSVREREASEDQIAHEGPDFSLLYPKFFILELLQGLQFLMYQTLLDLEPCLIRLQDLRPLSIFVKRSRHEILVLSRDHQINCHSAS</sequence>
<accession>A0ACC2LA37</accession>
<protein>
    <submittedName>
        <fullName evidence="1">Uncharacterized protein</fullName>
    </submittedName>
</protein>
<gene>
    <name evidence="1" type="ORF">MRB53_023246</name>
</gene>
<evidence type="ECO:0000313" key="2">
    <source>
        <dbReference type="Proteomes" id="UP001234297"/>
    </source>
</evidence>
<dbReference type="Proteomes" id="UP001234297">
    <property type="component" value="Chromosome 7"/>
</dbReference>
<comment type="caution">
    <text evidence="1">The sequence shown here is derived from an EMBL/GenBank/DDBJ whole genome shotgun (WGS) entry which is preliminary data.</text>
</comment>
<name>A0ACC2LA37_PERAE</name>
<proteinExistence type="predicted"/>
<reference evidence="1 2" key="1">
    <citation type="journal article" date="2022" name="Hortic Res">
        <title>A haplotype resolved chromosomal level avocado genome allows analysis of novel avocado genes.</title>
        <authorList>
            <person name="Nath O."/>
            <person name="Fletcher S.J."/>
            <person name="Hayward A."/>
            <person name="Shaw L.M."/>
            <person name="Masouleh A.K."/>
            <person name="Furtado A."/>
            <person name="Henry R.J."/>
            <person name="Mitter N."/>
        </authorList>
    </citation>
    <scope>NUCLEOTIDE SEQUENCE [LARGE SCALE GENOMIC DNA]</scope>
    <source>
        <strain evidence="2">cv. Hass</strain>
    </source>
</reference>
<evidence type="ECO:0000313" key="1">
    <source>
        <dbReference type="EMBL" id="KAJ8629923.1"/>
    </source>
</evidence>